<dbReference type="Proteomes" id="UP001550378">
    <property type="component" value="Unassembled WGS sequence"/>
</dbReference>
<keyword evidence="2" id="KW-1185">Reference proteome</keyword>
<gene>
    <name evidence="1" type="ORF">ABZ508_32950</name>
</gene>
<evidence type="ECO:0000313" key="2">
    <source>
        <dbReference type="Proteomes" id="UP001550378"/>
    </source>
</evidence>
<accession>A0ABV2WFQ6</accession>
<dbReference type="EMBL" id="JBEXZR010000050">
    <property type="protein sequence ID" value="MEU0712170.1"/>
    <property type="molecule type" value="Genomic_DNA"/>
</dbReference>
<organism evidence="1 2">
    <name type="scientific">Streptomyces lavendulocolor</name>
    <dbReference type="NCBI Taxonomy" id="67316"/>
    <lineage>
        <taxon>Bacteria</taxon>
        <taxon>Bacillati</taxon>
        <taxon>Actinomycetota</taxon>
        <taxon>Actinomycetes</taxon>
        <taxon>Kitasatosporales</taxon>
        <taxon>Streptomycetaceae</taxon>
        <taxon>Streptomyces</taxon>
    </lineage>
</organism>
<protein>
    <submittedName>
        <fullName evidence="1">Uncharacterized protein</fullName>
    </submittedName>
</protein>
<comment type="caution">
    <text evidence="1">The sequence shown here is derived from an EMBL/GenBank/DDBJ whole genome shotgun (WGS) entry which is preliminary data.</text>
</comment>
<name>A0ABV2WFQ6_9ACTN</name>
<proteinExistence type="predicted"/>
<sequence>MMKTAKAVEKTQALAAARRRLATSWIRFHCLRTSSFFAAFDFGLEGAGCC</sequence>
<evidence type="ECO:0000313" key="1">
    <source>
        <dbReference type="EMBL" id="MEU0712170.1"/>
    </source>
</evidence>
<dbReference type="RefSeq" id="WP_359657105.1">
    <property type="nucleotide sequence ID" value="NZ_JBEXZO010000011.1"/>
</dbReference>
<reference evidence="1 2" key="1">
    <citation type="submission" date="2024-06" db="EMBL/GenBank/DDBJ databases">
        <title>The Natural Products Discovery Center: Release of the First 8490 Sequenced Strains for Exploring Actinobacteria Biosynthetic Diversity.</title>
        <authorList>
            <person name="Kalkreuter E."/>
            <person name="Kautsar S.A."/>
            <person name="Yang D."/>
            <person name="Bader C.D."/>
            <person name="Teijaro C.N."/>
            <person name="Fluegel L."/>
            <person name="Davis C.M."/>
            <person name="Simpson J.R."/>
            <person name="Lauterbach L."/>
            <person name="Steele A.D."/>
            <person name="Gui C."/>
            <person name="Meng S."/>
            <person name="Li G."/>
            <person name="Viehrig K."/>
            <person name="Ye F."/>
            <person name="Su P."/>
            <person name="Kiefer A.F."/>
            <person name="Nichols A."/>
            <person name="Cepeda A.J."/>
            <person name="Yan W."/>
            <person name="Fan B."/>
            <person name="Jiang Y."/>
            <person name="Adhikari A."/>
            <person name="Zheng C.-J."/>
            <person name="Schuster L."/>
            <person name="Cowan T.M."/>
            <person name="Smanski M.J."/>
            <person name="Chevrette M.G."/>
            <person name="De Carvalho L.P.S."/>
            <person name="Shen B."/>
        </authorList>
    </citation>
    <scope>NUCLEOTIDE SEQUENCE [LARGE SCALE GENOMIC DNA]</scope>
    <source>
        <strain evidence="1 2">NPDC006337</strain>
    </source>
</reference>